<reference evidence="4 7" key="3">
    <citation type="journal article" date="2018" name="Nat. Biotechnol.">
        <title>A standardized bacterial taxonomy based on genome phylogeny substantially revises the tree of life.</title>
        <authorList>
            <person name="Parks D.H."/>
            <person name="Chuvochina M."/>
            <person name="Waite D.W."/>
            <person name="Rinke C."/>
            <person name="Skarshewski A."/>
            <person name="Chaumeil P.A."/>
            <person name="Hugenholtz P."/>
        </authorList>
    </citation>
    <scope>NUCLEOTIDE SEQUENCE [LARGE SCALE GENOMIC DNA]</scope>
    <source>
        <strain evidence="4">UBA9905</strain>
    </source>
</reference>
<evidence type="ECO:0000313" key="7">
    <source>
        <dbReference type="Proteomes" id="UP000264215"/>
    </source>
</evidence>
<evidence type="ECO:0000256" key="2">
    <source>
        <dbReference type="ARBA" id="ARBA00022448"/>
    </source>
</evidence>
<evidence type="ECO:0000313" key="6">
    <source>
        <dbReference type="Proteomes" id="UP000055014"/>
    </source>
</evidence>
<dbReference type="PATRIC" id="fig|1236046.5.peg.897"/>
<gene>
    <name evidence="4" type="ORF">DIT26_00525</name>
    <name evidence="5" type="ORF">XE02_1100</name>
</gene>
<evidence type="ECO:0000313" key="4">
    <source>
        <dbReference type="EMBL" id="HCO69068.1"/>
    </source>
</evidence>
<dbReference type="AlphaFoldDB" id="A0A101I5K8"/>
<dbReference type="InterPro" id="IPR050490">
    <property type="entry name" value="Bact_solute-bd_prot1"/>
</dbReference>
<comment type="similarity">
    <text evidence="1">Belongs to the bacterial solute-binding protein 1 family.</text>
</comment>
<dbReference type="EMBL" id="LGGW01000104">
    <property type="protein sequence ID" value="KUK89266.1"/>
    <property type="molecule type" value="Genomic_DNA"/>
</dbReference>
<evidence type="ECO:0000313" key="5">
    <source>
        <dbReference type="EMBL" id="KUK89266.1"/>
    </source>
</evidence>
<keyword evidence="3" id="KW-0732">Signal</keyword>
<name>A0A101I5K8_9BACT</name>
<proteinExistence type="inferred from homology"/>
<dbReference type="EMBL" id="DQBS01000011">
    <property type="protein sequence ID" value="HCO69068.1"/>
    <property type="molecule type" value="Genomic_DNA"/>
</dbReference>
<dbReference type="Proteomes" id="UP000264215">
    <property type="component" value="Unassembled WGS sequence"/>
</dbReference>
<accession>A0A101I5K8</accession>
<dbReference type="InterPro" id="IPR006059">
    <property type="entry name" value="SBP"/>
</dbReference>
<evidence type="ECO:0000256" key="3">
    <source>
        <dbReference type="ARBA" id="ARBA00022729"/>
    </source>
</evidence>
<organism evidence="5 6">
    <name type="scientific">Mesotoga infera</name>
    <dbReference type="NCBI Taxonomy" id="1236046"/>
    <lineage>
        <taxon>Bacteria</taxon>
        <taxon>Thermotogati</taxon>
        <taxon>Thermotogota</taxon>
        <taxon>Thermotogae</taxon>
        <taxon>Kosmotogales</taxon>
        <taxon>Kosmotogaceae</taxon>
        <taxon>Mesotoga</taxon>
    </lineage>
</organism>
<comment type="caution">
    <text evidence="5">The sequence shown here is derived from an EMBL/GenBank/DDBJ whole genome shotgun (WGS) entry which is preliminary data.</text>
</comment>
<dbReference type="PANTHER" id="PTHR43649:SF34">
    <property type="entry name" value="ABC TRANSPORTER PERIPLASMIC-BINDING PROTEIN YCJN-RELATED"/>
    <property type="match status" value="1"/>
</dbReference>
<evidence type="ECO:0000256" key="1">
    <source>
        <dbReference type="ARBA" id="ARBA00008520"/>
    </source>
</evidence>
<dbReference type="Pfam" id="PF01547">
    <property type="entry name" value="SBP_bac_1"/>
    <property type="match status" value="1"/>
</dbReference>
<protein>
    <submittedName>
        <fullName evidence="5">ABC-type sugar transport system, periplasmic component</fullName>
    </submittedName>
    <submittedName>
        <fullName evidence="4">Sugar ABC transporter substrate-binding protein</fullName>
    </submittedName>
</protein>
<keyword evidence="2" id="KW-0813">Transport</keyword>
<reference evidence="6" key="2">
    <citation type="journal article" date="2015" name="MBio">
        <title>Genome-Resolved Metagenomic Analysis Reveals Roles for Candidate Phyla and Other Microbial Community Members in Biogeochemical Transformations in Oil Reservoirs.</title>
        <authorList>
            <person name="Hu P."/>
            <person name="Tom L."/>
            <person name="Singh A."/>
            <person name="Thomas B.C."/>
            <person name="Baker B.J."/>
            <person name="Piceno Y.M."/>
            <person name="Andersen G.L."/>
            <person name="Banfield J.F."/>
        </authorList>
    </citation>
    <scope>NUCLEOTIDE SEQUENCE [LARGE SCALE GENOMIC DNA]</scope>
</reference>
<dbReference type="PANTHER" id="PTHR43649">
    <property type="entry name" value="ARABINOSE-BINDING PROTEIN-RELATED"/>
    <property type="match status" value="1"/>
</dbReference>
<dbReference type="SUPFAM" id="SSF53850">
    <property type="entry name" value="Periplasmic binding protein-like II"/>
    <property type="match status" value="1"/>
</dbReference>
<reference evidence="5" key="1">
    <citation type="journal article" date="2015" name="MBio">
        <title>Genome-resolved metagenomic analysis reveals roles for candidate phyla and other microbial community members in biogeochemical transformations in oil reservoirs.</title>
        <authorList>
            <person name="Hu P."/>
            <person name="Tom L."/>
            <person name="Singh A."/>
            <person name="Thomas B.C."/>
            <person name="Baker B.J."/>
            <person name="Piceno Y.M."/>
            <person name="Andersen G.L."/>
            <person name="Banfield J.F."/>
        </authorList>
    </citation>
    <scope>NUCLEOTIDE SEQUENCE [LARGE SCALE GENOMIC DNA]</scope>
    <source>
        <strain evidence="5">46_70</strain>
    </source>
</reference>
<dbReference type="Proteomes" id="UP000055014">
    <property type="component" value="Unassembled WGS sequence"/>
</dbReference>
<keyword evidence="5" id="KW-0762">Sugar transport</keyword>
<dbReference type="Gene3D" id="3.40.190.10">
    <property type="entry name" value="Periplasmic binding protein-like II"/>
    <property type="match status" value="1"/>
</dbReference>
<sequence>MKKIFFVVFLVLMLSVTMTGKLVYWHTQEEESRQQVIAQIIESFTIETGIEVEVVAIEENEMFSKLAAASAADTLPDLIEAGAETILGLGADGLLDTAIPTRFINNAGDFYNGATRFVITPTGDQYFAVPYHGWVQGIWYRKDWFEEAGLAEPTTWEAIMEAAKHFHDPQNGMYGIVLGKTNDAYAEQVFTIFALSNGARIFDKDGNVIVNSPEMKEVLQYYKDLGAYSAPGHTYWQQARELYLAGRTPMMFYSTYVMDDLALAEIQTQYISDFDPDLVKNTEFAPMMTNSRSSSFGQVLSLAVVKSSQNKLDVLKLLDFMFEPDNYIKYIHMAPGGMLPTRSSIAESEEFLNDPKGIYRSYGAEKIKAIIYGMENIEKFGYVEGKVFPEMGKISGAFTIGNGIVMMFDNNATPDQVLTFWREDIRKLIGR</sequence>